<protein>
    <submittedName>
        <fullName evidence="3">Uncharacterized protein</fullName>
    </submittedName>
</protein>
<sequence length="284" mass="29017">MAERELDAVREEDRLLDALGAGAEGSDELTRMLADLRDEVRSDAPPAPVFLAGSGADDADGATRASGAACATGAAASAGAGRASGTPTGGRHAAVTDLSERRRGRPWLAGLVGAAAATMLIACSGLALNATGVLDRGQDQQALVELAGTLDQMEAASNSGDEETARRLLLEARELIAGMEGRTAETATERLERTISEKVTETPETSKPEKPSAKSSEPTRPEASTETVTETSTVVITTTVPGGSPQPPSQPTSEPTPTTTIQLLPETDSPSPSGRQGDGNQGSS</sequence>
<reference evidence="3 4" key="1">
    <citation type="submission" date="2014-08" db="EMBL/GenBank/DDBJ databases">
        <title>Complete genome sequence of Corynebacterium frankenforstense ST18(T) (=DSM 45800(T)), isolated from raw cow milk.</title>
        <authorList>
            <person name="Ruckert C."/>
            <person name="Albersmeier A."/>
            <person name="Winkler A."/>
            <person name="Lipski A."/>
            <person name="Kalinowski J."/>
        </authorList>
    </citation>
    <scope>NUCLEOTIDE SEQUENCE [LARGE SCALE GENOMIC DNA]</scope>
    <source>
        <strain evidence="3 4">ST18</strain>
    </source>
</reference>
<keyword evidence="2" id="KW-0472">Membrane</keyword>
<feature type="transmembrane region" description="Helical" evidence="2">
    <location>
        <begin position="107"/>
        <end position="128"/>
    </location>
</feature>
<gene>
    <name evidence="3" type="ORF">CFRA_02430</name>
</gene>
<dbReference type="Proteomes" id="UP000185434">
    <property type="component" value="Chromosome"/>
</dbReference>
<feature type="compositionally biased region" description="Low complexity" evidence="1">
    <location>
        <begin position="251"/>
        <end position="260"/>
    </location>
</feature>
<feature type="compositionally biased region" description="Basic and acidic residues" evidence="1">
    <location>
        <begin position="187"/>
        <end position="220"/>
    </location>
</feature>
<dbReference type="OrthoDB" id="4426886at2"/>
<keyword evidence="2" id="KW-1133">Transmembrane helix</keyword>
<keyword evidence="4" id="KW-1185">Reference proteome</keyword>
<evidence type="ECO:0000256" key="2">
    <source>
        <dbReference type="SAM" id="Phobius"/>
    </source>
</evidence>
<dbReference type="AlphaFoldDB" id="A0A1L7CR78"/>
<keyword evidence="2" id="KW-0812">Transmembrane</keyword>
<organism evidence="3 4">
    <name type="scientific">Corynebacterium frankenforstense DSM 45800</name>
    <dbReference type="NCBI Taxonomy" id="1437875"/>
    <lineage>
        <taxon>Bacteria</taxon>
        <taxon>Bacillati</taxon>
        <taxon>Actinomycetota</taxon>
        <taxon>Actinomycetes</taxon>
        <taxon>Mycobacteriales</taxon>
        <taxon>Corynebacteriaceae</taxon>
        <taxon>Corynebacterium</taxon>
    </lineage>
</organism>
<feature type="compositionally biased region" description="Low complexity" evidence="1">
    <location>
        <begin position="221"/>
        <end position="243"/>
    </location>
</feature>
<proteinExistence type="predicted"/>
<dbReference type="EMBL" id="CP009247">
    <property type="protein sequence ID" value="APT88319.1"/>
    <property type="molecule type" value="Genomic_DNA"/>
</dbReference>
<name>A0A1L7CR78_9CORY</name>
<evidence type="ECO:0000313" key="3">
    <source>
        <dbReference type="EMBL" id="APT88319.1"/>
    </source>
</evidence>
<evidence type="ECO:0000313" key="4">
    <source>
        <dbReference type="Proteomes" id="UP000185434"/>
    </source>
</evidence>
<dbReference type="STRING" id="1437875.CFRA_02430"/>
<dbReference type="RefSeq" id="WP_075663292.1">
    <property type="nucleotide sequence ID" value="NZ_CP009247.1"/>
</dbReference>
<evidence type="ECO:0000256" key="1">
    <source>
        <dbReference type="SAM" id="MobiDB-lite"/>
    </source>
</evidence>
<accession>A0A1L7CR78</accession>
<dbReference type="KEGG" id="cfk:CFRA_02430"/>
<feature type="region of interest" description="Disordered" evidence="1">
    <location>
        <begin position="179"/>
        <end position="284"/>
    </location>
</feature>